<evidence type="ECO:0000256" key="5">
    <source>
        <dbReference type="SAM" id="MobiDB-lite"/>
    </source>
</evidence>
<dbReference type="InterPro" id="IPR050784">
    <property type="entry name" value="IAP"/>
</dbReference>
<dbReference type="PANTHER" id="PTHR10044">
    <property type="entry name" value="INHIBITOR OF APOPTOSIS"/>
    <property type="match status" value="1"/>
</dbReference>
<dbReference type="SUPFAM" id="SSF57850">
    <property type="entry name" value="RING/U-box"/>
    <property type="match status" value="1"/>
</dbReference>
<organism evidence="7 8">
    <name type="scientific">Ciona savignyi</name>
    <name type="common">Pacific transparent sea squirt</name>
    <dbReference type="NCBI Taxonomy" id="51511"/>
    <lineage>
        <taxon>Eukaryota</taxon>
        <taxon>Metazoa</taxon>
        <taxon>Chordata</taxon>
        <taxon>Tunicata</taxon>
        <taxon>Ascidiacea</taxon>
        <taxon>Phlebobranchia</taxon>
        <taxon>Cionidae</taxon>
        <taxon>Ciona</taxon>
    </lineage>
</organism>
<dbReference type="PROSITE" id="PS50089">
    <property type="entry name" value="ZF_RING_2"/>
    <property type="match status" value="1"/>
</dbReference>
<keyword evidence="1" id="KW-0479">Metal-binding</keyword>
<name>H2YMV7_CIOSA</name>
<evidence type="ECO:0000256" key="3">
    <source>
        <dbReference type="ARBA" id="ARBA00022833"/>
    </source>
</evidence>
<dbReference type="GO" id="GO:0005634">
    <property type="term" value="C:nucleus"/>
    <property type="evidence" value="ECO:0007669"/>
    <property type="project" value="TreeGrafter"/>
</dbReference>
<dbReference type="GO" id="GO:0008270">
    <property type="term" value="F:zinc ion binding"/>
    <property type="evidence" value="ECO:0007669"/>
    <property type="project" value="UniProtKB-KW"/>
</dbReference>
<evidence type="ECO:0000256" key="1">
    <source>
        <dbReference type="ARBA" id="ARBA00022723"/>
    </source>
</evidence>
<reference evidence="7" key="2">
    <citation type="submission" date="2025-08" db="UniProtKB">
        <authorList>
            <consortium name="Ensembl"/>
        </authorList>
    </citation>
    <scope>IDENTIFICATION</scope>
</reference>
<keyword evidence="2 4" id="KW-0863">Zinc-finger</keyword>
<sequence>MQSEVVATVEGMGFDRSQIQTAVLRQLQDNQSNFNSAEVLLNALLDMPDDVINDDVIYQELNATMDDDTDEVQGAMGIVTSQGEGVEVKSSLKRNNEKFEQATPSENGQKPTKQQKIDKGPLYDELKSMEIESQCRSCKVKKADTLVIPCGHISFCSTCAASNAKKCAICKGKIAKYVKVFMA</sequence>
<feature type="compositionally biased region" description="Polar residues" evidence="5">
    <location>
        <begin position="102"/>
        <end position="114"/>
    </location>
</feature>
<protein>
    <recommendedName>
        <fullName evidence="6">RING-type domain-containing protein</fullName>
    </recommendedName>
</protein>
<feature type="region of interest" description="Disordered" evidence="5">
    <location>
        <begin position="99"/>
        <end position="119"/>
    </location>
</feature>
<dbReference type="Proteomes" id="UP000007875">
    <property type="component" value="Unassembled WGS sequence"/>
</dbReference>
<keyword evidence="8" id="KW-1185">Reference proteome</keyword>
<dbReference type="InParanoid" id="H2YMV7"/>
<dbReference type="GO" id="GO:0031398">
    <property type="term" value="P:positive regulation of protein ubiquitination"/>
    <property type="evidence" value="ECO:0007669"/>
    <property type="project" value="TreeGrafter"/>
</dbReference>
<dbReference type="GO" id="GO:0051726">
    <property type="term" value="P:regulation of cell cycle"/>
    <property type="evidence" value="ECO:0007669"/>
    <property type="project" value="TreeGrafter"/>
</dbReference>
<proteinExistence type="predicted"/>
<dbReference type="PANTHER" id="PTHR10044:SF139">
    <property type="entry name" value="DEATH-ASSOCIATED INHIBITOR OF APOPTOSIS 2"/>
    <property type="match status" value="1"/>
</dbReference>
<evidence type="ECO:0000259" key="6">
    <source>
        <dbReference type="PROSITE" id="PS50089"/>
    </source>
</evidence>
<evidence type="ECO:0000256" key="4">
    <source>
        <dbReference type="PROSITE-ProRule" id="PRU00175"/>
    </source>
</evidence>
<dbReference type="Ensembl" id="ENSCSAVT00000006745.1">
    <property type="protein sequence ID" value="ENSCSAVP00000006659.1"/>
    <property type="gene ID" value="ENSCSAVG00000003990.1"/>
</dbReference>
<dbReference type="Gene3D" id="3.30.40.10">
    <property type="entry name" value="Zinc/RING finger domain, C3HC4 (zinc finger)"/>
    <property type="match status" value="1"/>
</dbReference>
<dbReference type="AlphaFoldDB" id="H2YMV7"/>
<dbReference type="GO" id="GO:0061630">
    <property type="term" value="F:ubiquitin protein ligase activity"/>
    <property type="evidence" value="ECO:0007669"/>
    <property type="project" value="TreeGrafter"/>
</dbReference>
<dbReference type="Gene3D" id="1.10.8.10">
    <property type="entry name" value="DNA helicase RuvA subunit, C-terminal domain"/>
    <property type="match status" value="1"/>
</dbReference>
<dbReference type="InterPro" id="IPR013083">
    <property type="entry name" value="Znf_RING/FYVE/PHD"/>
</dbReference>
<dbReference type="HOGENOM" id="CLU_1474678_0_0_1"/>
<reference evidence="8" key="1">
    <citation type="submission" date="2003-08" db="EMBL/GenBank/DDBJ databases">
        <authorList>
            <person name="Birren B."/>
            <person name="Nusbaum C."/>
            <person name="Abebe A."/>
            <person name="Abouelleil A."/>
            <person name="Adekoya E."/>
            <person name="Ait-zahra M."/>
            <person name="Allen N."/>
            <person name="Allen T."/>
            <person name="An P."/>
            <person name="Anderson M."/>
            <person name="Anderson S."/>
            <person name="Arachchi H."/>
            <person name="Armbruster J."/>
            <person name="Bachantsang P."/>
            <person name="Baldwin J."/>
            <person name="Barry A."/>
            <person name="Bayul T."/>
            <person name="Blitshsteyn B."/>
            <person name="Bloom T."/>
            <person name="Blye J."/>
            <person name="Boguslavskiy L."/>
            <person name="Borowsky M."/>
            <person name="Boukhgalter B."/>
            <person name="Brunache A."/>
            <person name="Butler J."/>
            <person name="Calixte N."/>
            <person name="Calvo S."/>
            <person name="Camarata J."/>
            <person name="Campo K."/>
            <person name="Chang J."/>
            <person name="Cheshatsang Y."/>
            <person name="Citroen M."/>
            <person name="Collymore A."/>
            <person name="Considine T."/>
            <person name="Cook A."/>
            <person name="Cooke P."/>
            <person name="Corum B."/>
            <person name="Cuomo C."/>
            <person name="David R."/>
            <person name="Dawoe T."/>
            <person name="Degray S."/>
            <person name="Dodge S."/>
            <person name="Dooley K."/>
            <person name="Dorje P."/>
            <person name="Dorjee K."/>
            <person name="Dorris L."/>
            <person name="Duffey N."/>
            <person name="Dupes A."/>
            <person name="Elkins T."/>
            <person name="Engels R."/>
            <person name="Erickson J."/>
            <person name="Farina A."/>
            <person name="Faro S."/>
            <person name="Ferreira P."/>
            <person name="Fischer H."/>
            <person name="Fitzgerald M."/>
            <person name="Foley K."/>
            <person name="Gage D."/>
            <person name="Galagan J."/>
            <person name="Gearin G."/>
            <person name="Gnerre S."/>
            <person name="Gnirke A."/>
            <person name="Goyette A."/>
            <person name="Graham J."/>
            <person name="Grandbois E."/>
            <person name="Gyaltsen K."/>
            <person name="Hafez N."/>
            <person name="Hagopian D."/>
            <person name="Hagos B."/>
            <person name="Hall J."/>
            <person name="Hatcher B."/>
            <person name="Heller A."/>
            <person name="Higgins H."/>
            <person name="Honan T."/>
            <person name="Horn A."/>
            <person name="Houde N."/>
            <person name="Hughes L."/>
            <person name="Hulme W."/>
            <person name="Husby E."/>
            <person name="Iliev I."/>
            <person name="Jaffe D."/>
            <person name="Jones C."/>
            <person name="Kamal M."/>
            <person name="Kamat A."/>
            <person name="Kamvysselis M."/>
            <person name="Karlsson E."/>
            <person name="Kells C."/>
            <person name="Kieu A."/>
            <person name="Kisner P."/>
            <person name="Kodira C."/>
            <person name="Kulbokas E."/>
            <person name="Labutti K."/>
            <person name="Lama D."/>
            <person name="Landers T."/>
            <person name="Leger J."/>
            <person name="Levine S."/>
            <person name="Lewis D."/>
            <person name="Lewis T."/>
            <person name="Lindblad-toh K."/>
            <person name="Liu X."/>
            <person name="Lokyitsang T."/>
            <person name="Lokyitsang Y."/>
            <person name="Lucien O."/>
            <person name="Lui A."/>
            <person name="Ma L.J."/>
            <person name="Mabbitt R."/>
            <person name="Macdonald J."/>
            <person name="Maclean C."/>
            <person name="Major J."/>
            <person name="Manning J."/>
            <person name="Marabella R."/>
            <person name="Maru K."/>
            <person name="Matthews C."/>
            <person name="Mauceli E."/>
            <person name="Mccarthy M."/>
            <person name="Mcdonough S."/>
            <person name="Mcghee T."/>
            <person name="Meldrim J."/>
            <person name="Meneus L."/>
            <person name="Mesirov J."/>
            <person name="Mihalev A."/>
            <person name="Mihova T."/>
            <person name="Mikkelsen T."/>
            <person name="Mlenga V."/>
            <person name="Moru K."/>
            <person name="Mozes J."/>
            <person name="Mulrain L."/>
            <person name="Munson G."/>
            <person name="Naylor J."/>
            <person name="Newes C."/>
            <person name="Nguyen C."/>
            <person name="Nguyen N."/>
            <person name="Nguyen T."/>
            <person name="Nicol R."/>
            <person name="Nielsen C."/>
            <person name="Nizzari M."/>
            <person name="Norbu C."/>
            <person name="Norbu N."/>
            <person name="O'donnell P."/>
            <person name="Okoawo O."/>
            <person name="O'leary S."/>
            <person name="Omotosho B."/>
            <person name="O'neill K."/>
            <person name="Osman S."/>
            <person name="Parker S."/>
            <person name="Perrin D."/>
            <person name="Phunkhang P."/>
            <person name="Piqani B."/>
            <person name="Purcell S."/>
            <person name="Rachupka T."/>
            <person name="Ramasamy U."/>
            <person name="Rameau R."/>
            <person name="Ray V."/>
            <person name="Raymond C."/>
            <person name="Retta R."/>
            <person name="Richardson S."/>
            <person name="Rise C."/>
            <person name="Rodriguez J."/>
            <person name="Rogers J."/>
            <person name="Rogov P."/>
            <person name="Rutman M."/>
            <person name="Schupbach R."/>
            <person name="Seaman C."/>
            <person name="Settipalli S."/>
            <person name="Sharpe T."/>
            <person name="Sheridan J."/>
            <person name="Sherpa N."/>
            <person name="Shi J."/>
            <person name="Smirnov S."/>
            <person name="Smith C."/>
            <person name="Sougnez C."/>
            <person name="Spencer B."/>
            <person name="Stalker J."/>
            <person name="Stange-thomann N."/>
            <person name="Stavropoulos S."/>
            <person name="Stetson K."/>
            <person name="Stone C."/>
            <person name="Stone S."/>
            <person name="Stubbs M."/>
            <person name="Talamas J."/>
            <person name="Tchuinga P."/>
            <person name="Tenzing P."/>
            <person name="Tesfaye S."/>
            <person name="Theodore J."/>
            <person name="Thoulutsang Y."/>
            <person name="Topham K."/>
            <person name="Towey S."/>
            <person name="Tsamla T."/>
            <person name="Tsomo N."/>
            <person name="Vallee D."/>
            <person name="Vassiliev H."/>
            <person name="Venkataraman V."/>
            <person name="Vinson J."/>
            <person name="Vo A."/>
            <person name="Wade C."/>
            <person name="Wang S."/>
            <person name="Wangchuk T."/>
            <person name="Wangdi T."/>
            <person name="Whittaker C."/>
            <person name="Wilkinson J."/>
            <person name="Wu Y."/>
            <person name="Wyman D."/>
            <person name="Yadav S."/>
            <person name="Yang S."/>
            <person name="Yang X."/>
            <person name="Yeager S."/>
            <person name="Yee E."/>
            <person name="Young G."/>
            <person name="Zainoun J."/>
            <person name="Zembeck L."/>
            <person name="Zimmer A."/>
            <person name="Zody M."/>
            <person name="Lander E."/>
        </authorList>
    </citation>
    <scope>NUCLEOTIDE SEQUENCE [LARGE SCALE GENOMIC DNA]</scope>
</reference>
<dbReference type="STRING" id="51511.ENSCSAVP00000006659"/>
<evidence type="ECO:0000256" key="2">
    <source>
        <dbReference type="ARBA" id="ARBA00022771"/>
    </source>
</evidence>
<dbReference type="GO" id="GO:0043066">
    <property type="term" value="P:negative regulation of apoptotic process"/>
    <property type="evidence" value="ECO:0007669"/>
    <property type="project" value="TreeGrafter"/>
</dbReference>
<keyword evidence="3" id="KW-0862">Zinc</keyword>
<dbReference type="Pfam" id="PF13920">
    <property type="entry name" value="zf-C3HC4_3"/>
    <property type="match status" value="1"/>
</dbReference>
<dbReference type="GeneTree" id="ENSGT00940000164164"/>
<dbReference type="InterPro" id="IPR001841">
    <property type="entry name" value="Znf_RING"/>
</dbReference>
<feature type="domain" description="RING-type" evidence="6">
    <location>
        <begin position="135"/>
        <end position="171"/>
    </location>
</feature>
<dbReference type="GO" id="GO:0005737">
    <property type="term" value="C:cytoplasm"/>
    <property type="evidence" value="ECO:0007669"/>
    <property type="project" value="TreeGrafter"/>
</dbReference>
<dbReference type="CDD" id="cd14321">
    <property type="entry name" value="UBA_IAPs"/>
    <property type="match status" value="1"/>
</dbReference>
<evidence type="ECO:0000313" key="7">
    <source>
        <dbReference type="Ensembl" id="ENSCSAVP00000006659.1"/>
    </source>
</evidence>
<evidence type="ECO:0000313" key="8">
    <source>
        <dbReference type="Proteomes" id="UP000007875"/>
    </source>
</evidence>
<reference evidence="7" key="3">
    <citation type="submission" date="2025-09" db="UniProtKB">
        <authorList>
            <consortium name="Ensembl"/>
        </authorList>
    </citation>
    <scope>IDENTIFICATION</scope>
</reference>
<accession>H2YMV7</accession>
<dbReference type="GO" id="GO:0043027">
    <property type="term" value="F:cysteine-type endopeptidase inhibitor activity involved in apoptotic process"/>
    <property type="evidence" value="ECO:0007669"/>
    <property type="project" value="TreeGrafter"/>
</dbReference>